<evidence type="ECO:0000313" key="3">
    <source>
        <dbReference type="Proteomes" id="UP000053558"/>
    </source>
</evidence>
<dbReference type="AlphaFoldDB" id="A0A5M3MMG2"/>
<reference evidence="3" key="1">
    <citation type="journal article" date="2012" name="Science">
        <title>The Paleozoic origin of enzymatic lignin decomposition reconstructed from 31 fungal genomes.</title>
        <authorList>
            <person name="Floudas D."/>
            <person name="Binder M."/>
            <person name="Riley R."/>
            <person name="Barry K."/>
            <person name="Blanchette R.A."/>
            <person name="Henrissat B."/>
            <person name="Martinez A.T."/>
            <person name="Otillar R."/>
            <person name="Spatafora J.W."/>
            <person name="Yadav J.S."/>
            <person name="Aerts A."/>
            <person name="Benoit I."/>
            <person name="Boyd A."/>
            <person name="Carlson A."/>
            <person name="Copeland A."/>
            <person name="Coutinho P.M."/>
            <person name="de Vries R.P."/>
            <person name="Ferreira P."/>
            <person name="Findley K."/>
            <person name="Foster B."/>
            <person name="Gaskell J."/>
            <person name="Glotzer D."/>
            <person name="Gorecki P."/>
            <person name="Heitman J."/>
            <person name="Hesse C."/>
            <person name="Hori C."/>
            <person name="Igarashi K."/>
            <person name="Jurgens J.A."/>
            <person name="Kallen N."/>
            <person name="Kersten P."/>
            <person name="Kohler A."/>
            <person name="Kuees U."/>
            <person name="Kumar T.K.A."/>
            <person name="Kuo A."/>
            <person name="LaButti K."/>
            <person name="Larrondo L.F."/>
            <person name="Lindquist E."/>
            <person name="Ling A."/>
            <person name="Lombard V."/>
            <person name="Lucas S."/>
            <person name="Lundell T."/>
            <person name="Martin R."/>
            <person name="McLaughlin D.J."/>
            <person name="Morgenstern I."/>
            <person name="Morin E."/>
            <person name="Murat C."/>
            <person name="Nagy L.G."/>
            <person name="Nolan M."/>
            <person name="Ohm R.A."/>
            <person name="Patyshakuliyeva A."/>
            <person name="Rokas A."/>
            <person name="Ruiz-Duenas F.J."/>
            <person name="Sabat G."/>
            <person name="Salamov A."/>
            <person name="Samejima M."/>
            <person name="Schmutz J."/>
            <person name="Slot J.C."/>
            <person name="St John F."/>
            <person name="Stenlid J."/>
            <person name="Sun H."/>
            <person name="Sun S."/>
            <person name="Syed K."/>
            <person name="Tsang A."/>
            <person name="Wiebenga A."/>
            <person name="Young D."/>
            <person name="Pisabarro A."/>
            <person name="Eastwood D.C."/>
            <person name="Martin F."/>
            <person name="Cullen D."/>
            <person name="Grigoriev I.V."/>
            <person name="Hibbett D.S."/>
        </authorList>
    </citation>
    <scope>NUCLEOTIDE SEQUENCE [LARGE SCALE GENOMIC DNA]</scope>
    <source>
        <strain evidence="3">RWD-64-598 SS2</strain>
    </source>
</reference>
<feature type="region of interest" description="Disordered" evidence="1">
    <location>
        <begin position="43"/>
        <end position="70"/>
    </location>
</feature>
<dbReference type="RefSeq" id="XP_007770128.1">
    <property type="nucleotide sequence ID" value="XM_007771938.1"/>
</dbReference>
<keyword evidence="3" id="KW-1185">Reference proteome</keyword>
<proteinExistence type="predicted"/>
<organism evidence="2 3">
    <name type="scientific">Coniophora puteana (strain RWD-64-598)</name>
    <name type="common">Brown rot fungus</name>
    <dbReference type="NCBI Taxonomy" id="741705"/>
    <lineage>
        <taxon>Eukaryota</taxon>
        <taxon>Fungi</taxon>
        <taxon>Dikarya</taxon>
        <taxon>Basidiomycota</taxon>
        <taxon>Agaricomycotina</taxon>
        <taxon>Agaricomycetes</taxon>
        <taxon>Agaricomycetidae</taxon>
        <taxon>Boletales</taxon>
        <taxon>Coniophorineae</taxon>
        <taxon>Coniophoraceae</taxon>
        <taxon>Coniophora</taxon>
    </lineage>
</organism>
<protein>
    <submittedName>
        <fullName evidence="2">Uncharacterized protein</fullName>
    </submittedName>
</protein>
<sequence>MALAAQDECPSRPTLCTEIYLTSASRVRRDLGIALAIITTGGQVPSPSGTWGSKARCARASPQTQSGPWGVRMRTMQDTDPQNVPGPSAGSAFECVHARNAPVLSDTLRRVQQRRSPRCIDGKKEEHTASSSPSFPFVRGPPGPRTSVSAHAKTRTTLAILAREAKNDQKQQAAKSR</sequence>
<feature type="compositionally biased region" description="Basic and acidic residues" evidence="1">
    <location>
        <begin position="118"/>
        <end position="128"/>
    </location>
</feature>
<comment type="caution">
    <text evidence="2">The sequence shown here is derived from an EMBL/GenBank/DDBJ whole genome shotgun (WGS) entry which is preliminary data.</text>
</comment>
<dbReference type="KEGG" id="cput:CONPUDRAFT_166484"/>
<dbReference type="EMBL" id="JH711580">
    <property type="protein sequence ID" value="EIW79781.1"/>
    <property type="molecule type" value="Genomic_DNA"/>
</dbReference>
<dbReference type="GeneID" id="19205554"/>
<evidence type="ECO:0000313" key="2">
    <source>
        <dbReference type="EMBL" id="EIW79781.1"/>
    </source>
</evidence>
<dbReference type="Proteomes" id="UP000053558">
    <property type="component" value="Unassembled WGS sequence"/>
</dbReference>
<accession>A0A5M3MMG2</accession>
<evidence type="ECO:0000256" key="1">
    <source>
        <dbReference type="SAM" id="MobiDB-lite"/>
    </source>
</evidence>
<feature type="region of interest" description="Disordered" evidence="1">
    <location>
        <begin position="110"/>
        <end position="153"/>
    </location>
</feature>
<gene>
    <name evidence="2" type="ORF">CONPUDRAFT_166484</name>
</gene>
<name>A0A5M3MMG2_CONPW</name>